<protein>
    <submittedName>
        <fullName evidence="5">Outer membrane porin, OprD family</fullName>
    </submittedName>
</protein>
<dbReference type="Pfam" id="PF03573">
    <property type="entry name" value="OprD"/>
    <property type="match status" value="1"/>
</dbReference>
<dbReference type="PANTHER" id="PTHR34596:SF2">
    <property type="entry name" value="CHITOPORIN"/>
    <property type="match status" value="1"/>
</dbReference>
<dbReference type="GO" id="GO:0016020">
    <property type="term" value="C:membrane"/>
    <property type="evidence" value="ECO:0007669"/>
    <property type="project" value="InterPro"/>
</dbReference>
<dbReference type="Gene3D" id="2.40.160.10">
    <property type="entry name" value="Porin"/>
    <property type="match status" value="1"/>
</dbReference>
<gene>
    <name evidence="5" type="ORF">SAMN04244579_03835</name>
</gene>
<evidence type="ECO:0000313" key="6">
    <source>
        <dbReference type="Proteomes" id="UP000199005"/>
    </source>
</evidence>
<comment type="similarity">
    <text evidence="1">Belongs to the outer membrane porin (Opr) (TC 1.B.25) family.</text>
</comment>
<dbReference type="InterPro" id="IPR023614">
    <property type="entry name" value="Porin_dom_sf"/>
</dbReference>
<proteinExistence type="inferred from homology"/>
<dbReference type="InterPro" id="IPR005318">
    <property type="entry name" value="OM_porin_bac"/>
</dbReference>
<feature type="signal peptide" evidence="4">
    <location>
        <begin position="1"/>
        <end position="24"/>
    </location>
</feature>
<evidence type="ECO:0000256" key="4">
    <source>
        <dbReference type="SAM" id="SignalP"/>
    </source>
</evidence>
<accession>A0A1H6XY57</accession>
<evidence type="ECO:0000313" key="5">
    <source>
        <dbReference type="EMBL" id="SEJ29770.1"/>
    </source>
</evidence>
<dbReference type="AlphaFoldDB" id="A0A1H6XY57"/>
<dbReference type="EMBL" id="FNYO01000066">
    <property type="protein sequence ID" value="SEJ29770.1"/>
    <property type="molecule type" value="Genomic_DNA"/>
</dbReference>
<feature type="chain" id="PRO_5011434131" evidence="4">
    <location>
        <begin position="25"/>
        <end position="451"/>
    </location>
</feature>
<sequence>MRFNKKNPACAASLTLVLAIPAVAADGEGFLEGATVNVLNRNIYFSQDFRHGDTFNNPQTGEKKHLRAEWAHGVIANFESGFTPGVVGFGLDVRGQFGFKMDGGDGRVGNGMAGNGIIPRRGYDFDGKPKSQFGRTDVALKVRLFDDTVLRYGDVRPLTPVVNTSDIRLLPQSFRGGNVMNTSIKGLTLQAGKLESGADRTATAHGGDLGTAYGGRFKDANDFVYFGADYQANDRLLLRAHHGRLDDVWNQLFLGFDLKQPLREGLTARAGAKYYRTRDTGQSLMGDINNDSWSAHVGLDVGAHRFTVARTEIHGDTPFDYVWNTWDFYLDTFSQSSDFNSPNERVWMGRYDYDFAGLGIPGLTFTTRYMRGTKIDGTDAGSHYAAYQNTSHGREWENDIWVGYVVQSGPAKDLNFRVWHATHRVGGDNSASANLNELRLIFEYPLDFNLL</sequence>
<dbReference type="GO" id="GO:0015288">
    <property type="term" value="F:porin activity"/>
    <property type="evidence" value="ECO:0007669"/>
    <property type="project" value="TreeGrafter"/>
</dbReference>
<keyword evidence="3 4" id="KW-0732">Signal</keyword>
<reference evidence="5 6" key="1">
    <citation type="submission" date="2016-10" db="EMBL/GenBank/DDBJ databases">
        <authorList>
            <person name="de Groot N.N."/>
        </authorList>
    </citation>
    <scope>NUCLEOTIDE SEQUENCE [LARGE SCALE GENOMIC DNA]</scope>
    <source>
        <strain evidence="5 6">DSM 1041</strain>
    </source>
</reference>
<dbReference type="RefSeq" id="WP_090902097.1">
    <property type="nucleotide sequence ID" value="NZ_FNYO01000066.1"/>
</dbReference>
<evidence type="ECO:0000256" key="3">
    <source>
        <dbReference type="ARBA" id="ARBA00022729"/>
    </source>
</evidence>
<keyword evidence="2" id="KW-0813">Transport</keyword>
<organism evidence="5 6">
    <name type="scientific">Azotobacter beijerinckii</name>
    <dbReference type="NCBI Taxonomy" id="170623"/>
    <lineage>
        <taxon>Bacteria</taxon>
        <taxon>Pseudomonadati</taxon>
        <taxon>Pseudomonadota</taxon>
        <taxon>Gammaproteobacteria</taxon>
        <taxon>Pseudomonadales</taxon>
        <taxon>Pseudomonadaceae</taxon>
        <taxon>Azotobacter</taxon>
    </lineage>
</organism>
<evidence type="ECO:0000256" key="1">
    <source>
        <dbReference type="ARBA" id="ARBA00009075"/>
    </source>
</evidence>
<name>A0A1H6XY57_9GAMM</name>
<dbReference type="Proteomes" id="UP000199005">
    <property type="component" value="Unassembled WGS sequence"/>
</dbReference>
<evidence type="ECO:0000256" key="2">
    <source>
        <dbReference type="ARBA" id="ARBA00022448"/>
    </source>
</evidence>
<dbReference type="PANTHER" id="PTHR34596">
    <property type="entry name" value="CHITOPORIN"/>
    <property type="match status" value="1"/>
</dbReference>